<keyword evidence="9" id="KW-1185">Reference proteome</keyword>
<keyword evidence="4" id="KW-0520">NAD</keyword>
<evidence type="ECO:0000313" key="8">
    <source>
        <dbReference type="EMBL" id="PWK14334.1"/>
    </source>
</evidence>
<comment type="similarity">
    <text evidence="1 5">Belongs to the D-isomer specific 2-hydroxyacid dehydrogenase family.</text>
</comment>
<dbReference type="InterPro" id="IPR029753">
    <property type="entry name" value="D-isomer_DH_CS"/>
</dbReference>
<dbReference type="EMBL" id="QGGL01000005">
    <property type="protein sequence ID" value="PWK14334.1"/>
    <property type="molecule type" value="Genomic_DNA"/>
</dbReference>
<dbReference type="GO" id="GO:0008652">
    <property type="term" value="P:amino acid biosynthetic process"/>
    <property type="evidence" value="ECO:0007669"/>
    <property type="project" value="UniProtKB-KW"/>
</dbReference>
<organism evidence="8 9">
    <name type="scientific">Tumebacillus permanentifrigoris</name>
    <dbReference type="NCBI Taxonomy" id="378543"/>
    <lineage>
        <taxon>Bacteria</taxon>
        <taxon>Bacillati</taxon>
        <taxon>Bacillota</taxon>
        <taxon>Bacilli</taxon>
        <taxon>Bacillales</taxon>
        <taxon>Alicyclobacillaceae</taxon>
        <taxon>Tumebacillus</taxon>
    </lineage>
</organism>
<feature type="domain" description="D-isomer specific 2-hydroxyacid dehydrogenase catalytic" evidence="6">
    <location>
        <begin position="8"/>
        <end position="321"/>
    </location>
</feature>
<proteinExistence type="inferred from homology"/>
<dbReference type="InterPro" id="IPR029752">
    <property type="entry name" value="D-isomer_DH_CS1"/>
</dbReference>
<dbReference type="SUPFAM" id="SSF51735">
    <property type="entry name" value="NAD(P)-binding Rossmann-fold domains"/>
    <property type="match status" value="1"/>
</dbReference>
<dbReference type="FunFam" id="3.40.50.720:FF:000203">
    <property type="entry name" value="D-3-phosphoglycerate dehydrogenase (SerA)"/>
    <property type="match status" value="1"/>
</dbReference>
<protein>
    <submittedName>
        <fullName evidence="8">Glyoxylate reductase</fullName>
    </submittedName>
</protein>
<evidence type="ECO:0000313" key="9">
    <source>
        <dbReference type="Proteomes" id="UP000245634"/>
    </source>
</evidence>
<feature type="domain" description="D-isomer specific 2-hydroxyacid dehydrogenase NAD-binding" evidence="7">
    <location>
        <begin position="113"/>
        <end position="290"/>
    </location>
</feature>
<dbReference type="PROSITE" id="PS00671">
    <property type="entry name" value="D_2_HYDROXYACID_DH_3"/>
    <property type="match status" value="1"/>
</dbReference>
<evidence type="ECO:0000259" key="7">
    <source>
        <dbReference type="Pfam" id="PF02826"/>
    </source>
</evidence>
<dbReference type="GO" id="GO:0016616">
    <property type="term" value="F:oxidoreductase activity, acting on the CH-OH group of donors, NAD or NADP as acceptor"/>
    <property type="evidence" value="ECO:0007669"/>
    <property type="project" value="InterPro"/>
</dbReference>
<evidence type="ECO:0000256" key="1">
    <source>
        <dbReference type="ARBA" id="ARBA00005854"/>
    </source>
</evidence>
<dbReference type="InterPro" id="IPR036291">
    <property type="entry name" value="NAD(P)-bd_dom_sf"/>
</dbReference>
<dbReference type="InterPro" id="IPR006139">
    <property type="entry name" value="D-isomer_2_OHA_DH_cat_dom"/>
</dbReference>
<dbReference type="OrthoDB" id="9805416at2"/>
<dbReference type="AlphaFoldDB" id="A0A316DWW8"/>
<dbReference type="Pfam" id="PF02826">
    <property type="entry name" value="2-Hacid_dh_C"/>
    <property type="match status" value="1"/>
</dbReference>
<comment type="caution">
    <text evidence="8">The sequence shown here is derived from an EMBL/GenBank/DDBJ whole genome shotgun (WGS) entry which is preliminary data.</text>
</comment>
<dbReference type="Proteomes" id="UP000245634">
    <property type="component" value="Unassembled WGS sequence"/>
</dbReference>
<dbReference type="Gene3D" id="3.40.50.720">
    <property type="entry name" value="NAD(P)-binding Rossmann-like Domain"/>
    <property type="match status" value="2"/>
</dbReference>
<dbReference type="PANTHER" id="PTHR42789:SF1">
    <property type="entry name" value="D-ISOMER SPECIFIC 2-HYDROXYACID DEHYDROGENASE FAMILY PROTEIN (AFU_ORTHOLOGUE AFUA_6G10090)"/>
    <property type="match status" value="1"/>
</dbReference>
<evidence type="ECO:0000259" key="6">
    <source>
        <dbReference type="Pfam" id="PF00389"/>
    </source>
</evidence>
<dbReference type="InterPro" id="IPR050857">
    <property type="entry name" value="D-2-hydroxyacid_DH"/>
</dbReference>
<dbReference type="SUPFAM" id="SSF52283">
    <property type="entry name" value="Formate/glycerate dehydrogenase catalytic domain-like"/>
    <property type="match status" value="1"/>
</dbReference>
<evidence type="ECO:0000256" key="2">
    <source>
        <dbReference type="ARBA" id="ARBA00022605"/>
    </source>
</evidence>
<evidence type="ECO:0000256" key="5">
    <source>
        <dbReference type="RuleBase" id="RU003719"/>
    </source>
</evidence>
<keyword evidence="2" id="KW-0028">Amino-acid biosynthesis</keyword>
<dbReference type="PROSITE" id="PS00065">
    <property type="entry name" value="D_2_HYDROXYACID_DH_1"/>
    <property type="match status" value="1"/>
</dbReference>
<evidence type="ECO:0000256" key="4">
    <source>
        <dbReference type="ARBA" id="ARBA00023027"/>
    </source>
</evidence>
<dbReference type="RefSeq" id="WP_109687747.1">
    <property type="nucleotide sequence ID" value="NZ_QGGL01000005.1"/>
</dbReference>
<dbReference type="InterPro" id="IPR006140">
    <property type="entry name" value="D-isomer_DH_NAD-bd"/>
</dbReference>
<sequence length="324" mass="35240">MSHKQPRVLVTREIPEAGLSILRQCCEVTVFSSEQQPTREQLAALLPTYDALLTMLTDPIDRELMATAPQLRVISNYAVGYNNIDIQAAEELGIAVTNTPGAMTDATADIAWALLMAVTRRIVEGDAYVRAGKWTGWAPSLLLGMEYGGKTLGIIGAGRIGLAIAKRARAFDMNVVYYNRRRLDEATEQQYGLSYVDLDTLVRSSDILSVNVPYSAESHHLLNADLLARMKPTAYLINTARGAIVEEAALVEALRTGQLAGAGLDVFEKEPEVHPGLLELPNVVLAPHLGSSTVETRDRMAVLAAENIVRVLRGEPPHSLVTSN</sequence>
<dbReference type="CDD" id="cd05301">
    <property type="entry name" value="GDH"/>
    <property type="match status" value="1"/>
</dbReference>
<name>A0A316DWW8_9BACL</name>
<reference evidence="8 9" key="1">
    <citation type="submission" date="2018-05" db="EMBL/GenBank/DDBJ databases">
        <title>Genomic Encyclopedia of Type Strains, Phase IV (KMG-IV): sequencing the most valuable type-strain genomes for metagenomic binning, comparative biology and taxonomic classification.</title>
        <authorList>
            <person name="Goeker M."/>
        </authorList>
    </citation>
    <scope>NUCLEOTIDE SEQUENCE [LARGE SCALE GENOMIC DNA]</scope>
    <source>
        <strain evidence="8 9">DSM 18773</strain>
    </source>
</reference>
<dbReference type="PANTHER" id="PTHR42789">
    <property type="entry name" value="D-ISOMER SPECIFIC 2-HYDROXYACID DEHYDROGENASE FAMILY PROTEIN (AFU_ORTHOLOGUE AFUA_6G10090)"/>
    <property type="match status" value="1"/>
</dbReference>
<dbReference type="PROSITE" id="PS00670">
    <property type="entry name" value="D_2_HYDROXYACID_DH_2"/>
    <property type="match status" value="1"/>
</dbReference>
<dbReference type="GO" id="GO:0051287">
    <property type="term" value="F:NAD binding"/>
    <property type="evidence" value="ECO:0007669"/>
    <property type="project" value="InterPro"/>
</dbReference>
<gene>
    <name evidence="8" type="ORF">C7459_10589</name>
</gene>
<keyword evidence="3 5" id="KW-0560">Oxidoreductase</keyword>
<dbReference type="Pfam" id="PF00389">
    <property type="entry name" value="2-Hacid_dh"/>
    <property type="match status" value="1"/>
</dbReference>
<accession>A0A316DWW8</accession>
<evidence type="ECO:0000256" key="3">
    <source>
        <dbReference type="ARBA" id="ARBA00023002"/>
    </source>
</evidence>